<keyword evidence="10" id="KW-0406">Ion transport</keyword>
<evidence type="ECO:0000256" key="1">
    <source>
        <dbReference type="ARBA" id="ARBA00004429"/>
    </source>
</evidence>
<reference evidence="14 15" key="1">
    <citation type="submission" date="2019-08" db="EMBL/GenBank/DDBJ databases">
        <title>Complete genome sequence of Candidatus Uab amorphum.</title>
        <authorList>
            <person name="Shiratori T."/>
            <person name="Suzuki S."/>
            <person name="Kakizawa Y."/>
            <person name="Ishida K."/>
        </authorList>
    </citation>
    <scope>NUCLEOTIDE SEQUENCE [LARGE SCALE GENOMIC DNA]</scope>
    <source>
        <strain evidence="14 15">SRT547</strain>
    </source>
</reference>
<evidence type="ECO:0000256" key="2">
    <source>
        <dbReference type="ARBA" id="ARBA00009137"/>
    </source>
</evidence>
<feature type="binding site" evidence="12">
    <location>
        <position position="222"/>
    </location>
    <ligand>
        <name>K(+)</name>
        <dbReference type="ChEBI" id="CHEBI:29103"/>
    </ligand>
</feature>
<feature type="transmembrane region" description="Helical" evidence="13">
    <location>
        <begin position="73"/>
        <end position="93"/>
    </location>
</feature>
<keyword evidence="8 12" id="KW-0630">Potassium</keyword>
<dbReference type="PANTHER" id="PTHR32024:SF2">
    <property type="entry name" value="TRK SYSTEM POTASSIUM UPTAKE PROTEIN TRKG-RELATED"/>
    <property type="match status" value="1"/>
</dbReference>
<proteinExistence type="inferred from homology"/>
<evidence type="ECO:0000313" key="14">
    <source>
        <dbReference type="EMBL" id="BBM84640.1"/>
    </source>
</evidence>
<comment type="similarity">
    <text evidence="2">Belongs to the TrkH potassium transport family.</text>
</comment>
<feature type="binding site" evidence="12">
    <location>
        <position position="113"/>
    </location>
    <ligand>
        <name>K(+)</name>
        <dbReference type="ChEBI" id="CHEBI:29103"/>
    </ligand>
</feature>
<feature type="transmembrane region" description="Helical" evidence="13">
    <location>
        <begin position="392"/>
        <end position="417"/>
    </location>
</feature>
<keyword evidence="12" id="KW-0479">Metal-binding</keyword>
<feature type="binding site" evidence="12">
    <location>
        <position position="317"/>
    </location>
    <ligand>
        <name>K(+)</name>
        <dbReference type="ChEBI" id="CHEBI:29103"/>
    </ligand>
</feature>
<feature type="transmembrane region" description="Helical" evidence="13">
    <location>
        <begin position="334"/>
        <end position="356"/>
    </location>
</feature>
<keyword evidence="7 13" id="KW-0812">Transmembrane</keyword>
<dbReference type="EMBL" id="AP019860">
    <property type="protein sequence ID" value="BBM84640.1"/>
    <property type="molecule type" value="Genomic_DNA"/>
</dbReference>
<feature type="transmembrane region" description="Helical" evidence="13">
    <location>
        <begin position="457"/>
        <end position="477"/>
    </location>
</feature>
<feature type="binding site" evidence="12">
    <location>
        <position position="114"/>
    </location>
    <ligand>
        <name>K(+)</name>
        <dbReference type="ChEBI" id="CHEBI:29103"/>
    </ligand>
</feature>
<evidence type="ECO:0000256" key="5">
    <source>
        <dbReference type="ARBA" id="ARBA00022519"/>
    </source>
</evidence>
<evidence type="ECO:0000256" key="11">
    <source>
        <dbReference type="ARBA" id="ARBA00023136"/>
    </source>
</evidence>
<evidence type="ECO:0000256" key="6">
    <source>
        <dbReference type="ARBA" id="ARBA00022538"/>
    </source>
</evidence>
<comment type="subcellular location">
    <subcellularLocation>
        <location evidence="1">Cell inner membrane</location>
        <topology evidence="1">Multi-pass membrane protein</topology>
    </subcellularLocation>
</comment>
<feature type="transmembrane region" description="Helical" evidence="13">
    <location>
        <begin position="12"/>
        <end position="30"/>
    </location>
</feature>
<dbReference type="PROSITE" id="PS51257">
    <property type="entry name" value="PROKAR_LIPOPROTEIN"/>
    <property type="match status" value="1"/>
</dbReference>
<dbReference type="OrthoDB" id="9810952at2"/>
<dbReference type="InterPro" id="IPR003445">
    <property type="entry name" value="Cat_transpt"/>
</dbReference>
<feature type="transmembrane region" description="Helical" evidence="13">
    <location>
        <begin position="138"/>
        <end position="163"/>
    </location>
</feature>
<evidence type="ECO:0000313" key="15">
    <source>
        <dbReference type="Proteomes" id="UP000326354"/>
    </source>
</evidence>
<sequence length="484" mass="53628">MNFKLIIHTLGAYLVFFGCCFVPSMLWGIYAREWGMLNTFGWVALATIALGTLSKKYTKECTGQNQFTKREGLLLVSVIWIVSGIIGALPFYISGYIPTFLSALFESVSGFTTTGASVLSDIEALPQSLLFWRSLTHWLGGLGIVVLFIIVLPHLGVGGRALFHSEVPGPHTEVLKPKIRETAFILLKIYIGLTVIETVALCCCGMTIFDSICHTFGTLATGGYSTKNTSVAAFNSISIEIVLIIFMILAGVNFSLYHYFLTGQRNIFWKDTEFKSYILIIVIATTFIMVDLTLNFSHNIAKNFRDVLFQVVSIQTTTGYGTADFDKWPGFSKLILFVLMFVGGCAGSTSGSFKVIRWVIVFKYIFNQIERVFRPQAVRPIRLGKVVIEDNVVNNIIGLFCLWVVIFAIVSVVISAMGFDMLTSMSATAATLNSIGPGFVEVGPTMNFAVIPDLGKLLLVICMLFGRLEIYTFVILFHPAFWKK</sequence>
<accession>A0A5S9IN82</accession>
<evidence type="ECO:0000256" key="12">
    <source>
        <dbReference type="PIRSR" id="PIRSR006247-1"/>
    </source>
</evidence>
<dbReference type="AlphaFoldDB" id="A0A5S9IN82"/>
<keyword evidence="5" id="KW-0997">Cell inner membrane</keyword>
<keyword evidence="11 13" id="KW-0472">Membrane</keyword>
<name>A0A5S9IN82_UABAM</name>
<protein>
    <submittedName>
        <fullName evidence="14">Trk system potassium transporter TrkH</fullName>
    </submittedName>
</protein>
<evidence type="ECO:0000256" key="13">
    <source>
        <dbReference type="SAM" id="Phobius"/>
    </source>
</evidence>
<dbReference type="RefSeq" id="WP_151968783.1">
    <property type="nucleotide sequence ID" value="NZ_AP019860.1"/>
</dbReference>
<keyword evidence="4" id="KW-1003">Cell membrane</keyword>
<keyword evidence="9 13" id="KW-1133">Transmembrane helix</keyword>
<dbReference type="PANTHER" id="PTHR32024">
    <property type="entry name" value="TRK SYSTEM POTASSIUM UPTAKE PROTEIN TRKG-RELATED"/>
    <property type="match status" value="1"/>
</dbReference>
<feature type="binding site" evidence="12">
    <location>
        <position position="318"/>
    </location>
    <ligand>
        <name>K(+)</name>
        <dbReference type="ChEBI" id="CHEBI:29103"/>
    </ligand>
</feature>
<evidence type="ECO:0000256" key="8">
    <source>
        <dbReference type="ARBA" id="ARBA00022958"/>
    </source>
</evidence>
<dbReference type="Pfam" id="PF02386">
    <property type="entry name" value="TrkH"/>
    <property type="match status" value="1"/>
</dbReference>
<feature type="transmembrane region" description="Helical" evidence="13">
    <location>
        <begin position="36"/>
        <end position="53"/>
    </location>
</feature>
<evidence type="ECO:0000256" key="3">
    <source>
        <dbReference type="ARBA" id="ARBA00022448"/>
    </source>
</evidence>
<keyword evidence="3" id="KW-0813">Transport</keyword>
<dbReference type="Proteomes" id="UP000326354">
    <property type="component" value="Chromosome"/>
</dbReference>
<organism evidence="14 15">
    <name type="scientific">Uabimicrobium amorphum</name>
    <dbReference type="NCBI Taxonomy" id="2596890"/>
    <lineage>
        <taxon>Bacteria</taxon>
        <taxon>Pseudomonadati</taxon>
        <taxon>Planctomycetota</taxon>
        <taxon>Candidatus Uabimicrobiia</taxon>
        <taxon>Candidatus Uabimicrobiales</taxon>
        <taxon>Candidatus Uabimicrobiaceae</taxon>
        <taxon>Candidatus Uabimicrobium</taxon>
    </lineage>
</organism>
<dbReference type="PIRSF" id="PIRSF006247">
    <property type="entry name" value="TrkH"/>
    <property type="match status" value="1"/>
</dbReference>
<dbReference type="GO" id="GO:0005886">
    <property type="term" value="C:plasma membrane"/>
    <property type="evidence" value="ECO:0007669"/>
    <property type="project" value="UniProtKB-SubCell"/>
</dbReference>
<evidence type="ECO:0000256" key="9">
    <source>
        <dbReference type="ARBA" id="ARBA00022989"/>
    </source>
</evidence>
<keyword evidence="15" id="KW-1185">Reference proteome</keyword>
<dbReference type="GO" id="GO:0015379">
    <property type="term" value="F:potassium:chloride symporter activity"/>
    <property type="evidence" value="ECO:0007669"/>
    <property type="project" value="InterPro"/>
</dbReference>
<evidence type="ECO:0000256" key="10">
    <source>
        <dbReference type="ARBA" id="ARBA00023065"/>
    </source>
</evidence>
<dbReference type="GO" id="GO:0046872">
    <property type="term" value="F:metal ion binding"/>
    <property type="evidence" value="ECO:0007669"/>
    <property type="project" value="UniProtKB-KW"/>
</dbReference>
<feature type="transmembrane region" description="Helical" evidence="13">
    <location>
        <begin position="277"/>
        <end position="296"/>
    </location>
</feature>
<feature type="transmembrane region" description="Helical" evidence="13">
    <location>
        <begin position="184"/>
        <end position="209"/>
    </location>
</feature>
<feature type="transmembrane region" description="Helical" evidence="13">
    <location>
        <begin position="229"/>
        <end position="256"/>
    </location>
</feature>
<gene>
    <name evidence="14" type="ORF">UABAM_03001</name>
</gene>
<keyword evidence="6" id="KW-0633">Potassium transport</keyword>
<dbReference type="InterPro" id="IPR004772">
    <property type="entry name" value="TrkH"/>
</dbReference>
<dbReference type="KEGG" id="uam:UABAM_03001"/>
<evidence type="ECO:0000256" key="4">
    <source>
        <dbReference type="ARBA" id="ARBA00022475"/>
    </source>
</evidence>
<evidence type="ECO:0000256" key="7">
    <source>
        <dbReference type="ARBA" id="ARBA00022692"/>
    </source>
</evidence>